<dbReference type="EMBL" id="CAJQUM010000001">
    <property type="protein sequence ID" value="CAG4882363.1"/>
    <property type="molecule type" value="Genomic_DNA"/>
</dbReference>
<feature type="domain" description="SprT-like" evidence="1">
    <location>
        <begin position="30"/>
        <end position="112"/>
    </location>
</feature>
<name>A0A916J0I7_9PROT</name>
<dbReference type="GO" id="GO:0006950">
    <property type="term" value="P:response to stress"/>
    <property type="evidence" value="ECO:0007669"/>
    <property type="project" value="UniProtKB-ARBA"/>
</dbReference>
<protein>
    <recommendedName>
        <fullName evidence="1">SprT-like domain-containing protein</fullName>
    </recommendedName>
</protein>
<proteinExistence type="predicted"/>
<dbReference type="Pfam" id="PF10263">
    <property type="entry name" value="SprT-like"/>
    <property type="match status" value="1"/>
</dbReference>
<gene>
    <name evidence="2" type="ORF">GTOL_10245</name>
</gene>
<evidence type="ECO:0000259" key="1">
    <source>
        <dbReference type="Pfam" id="PF10263"/>
    </source>
</evidence>
<evidence type="ECO:0000313" key="3">
    <source>
        <dbReference type="Proteomes" id="UP000742786"/>
    </source>
</evidence>
<accession>A0A916J0I7</accession>
<organism evidence="2 3">
    <name type="scientific">Georgfuchsia toluolica</name>
    <dbReference type="NCBI Taxonomy" id="424218"/>
    <lineage>
        <taxon>Bacteria</taxon>
        <taxon>Pseudomonadati</taxon>
        <taxon>Pseudomonadota</taxon>
        <taxon>Betaproteobacteria</taxon>
        <taxon>Nitrosomonadales</taxon>
        <taxon>Sterolibacteriaceae</taxon>
        <taxon>Georgfuchsia</taxon>
    </lineage>
</organism>
<comment type="caution">
    <text evidence="2">The sequence shown here is derived from an EMBL/GenBank/DDBJ whole genome shotgun (WGS) entry which is preliminary data.</text>
</comment>
<reference evidence="2" key="1">
    <citation type="submission" date="2021-04" db="EMBL/GenBank/DDBJ databases">
        <authorList>
            <person name="Hornung B."/>
        </authorList>
    </citation>
    <scope>NUCLEOTIDE SEQUENCE</scope>
    <source>
        <strain evidence="2">G5G6</strain>
    </source>
</reference>
<dbReference type="RefSeq" id="WP_220634444.1">
    <property type="nucleotide sequence ID" value="NZ_CAJQUM010000001.1"/>
</dbReference>
<dbReference type="InterPro" id="IPR006640">
    <property type="entry name" value="SprT-like_domain"/>
</dbReference>
<dbReference type="Proteomes" id="UP000742786">
    <property type="component" value="Unassembled WGS sequence"/>
</dbReference>
<dbReference type="AlphaFoldDB" id="A0A916J0I7"/>
<keyword evidence="3" id="KW-1185">Reference proteome</keyword>
<evidence type="ECO:0000313" key="2">
    <source>
        <dbReference type="EMBL" id="CAG4882363.1"/>
    </source>
</evidence>
<sequence length="122" mass="14536">MIQLMPHHLVAMYDCLRALPPFEQWGLPESDEVEFHVTRNRRDRGDYTWKKTRRHPEETHVIYVSGALIATFGSLARVMAHEMIHLYQRHRKSETSNTVHNAEWHALAEEICDIHGWDYRLF</sequence>